<dbReference type="InterPro" id="IPR036634">
    <property type="entry name" value="PRD_sf"/>
</dbReference>
<dbReference type="Proteomes" id="UP000886607">
    <property type="component" value="Unassembled WGS sequence"/>
</dbReference>
<dbReference type="Pfam" id="PF03123">
    <property type="entry name" value="CAT_RBD"/>
    <property type="match status" value="1"/>
</dbReference>
<dbReference type="GO" id="GO:0006355">
    <property type="term" value="P:regulation of DNA-templated transcription"/>
    <property type="evidence" value="ECO:0007669"/>
    <property type="project" value="InterPro"/>
</dbReference>
<evidence type="ECO:0000313" key="3">
    <source>
        <dbReference type="EMBL" id="GEQ49990.1"/>
    </source>
</evidence>
<dbReference type="NCBIfam" id="NF046042">
    <property type="entry name" value="LicT"/>
    <property type="match status" value="1"/>
</dbReference>
<dbReference type="Gene3D" id="1.10.1790.10">
    <property type="entry name" value="PRD domain"/>
    <property type="match status" value="2"/>
</dbReference>
<name>A0AAN4ZQJ9_9ENTE</name>
<dbReference type="EMBL" id="BKBO01000031">
    <property type="protein sequence ID" value="GEQ49990.1"/>
    <property type="molecule type" value="Genomic_DNA"/>
</dbReference>
<keyword evidence="1" id="KW-0677">Repeat</keyword>
<dbReference type="SUPFAM" id="SSF63520">
    <property type="entry name" value="PTS-regulatory domain, PRD"/>
    <property type="match status" value="2"/>
</dbReference>
<evidence type="ECO:0000256" key="1">
    <source>
        <dbReference type="ARBA" id="ARBA00022737"/>
    </source>
</evidence>
<keyword evidence="6" id="KW-1185">Reference proteome</keyword>
<gene>
    <name evidence="3" type="ORF">TK11N_18420</name>
    <name evidence="4" type="ORF">TK2N_18850</name>
</gene>
<dbReference type="InterPro" id="IPR036650">
    <property type="entry name" value="CAT_RNA-bd_dom_sf"/>
</dbReference>
<dbReference type="InterPro" id="IPR011608">
    <property type="entry name" value="PRD"/>
</dbReference>
<feature type="domain" description="PRD" evidence="2">
    <location>
        <begin position="171"/>
        <end position="282"/>
    </location>
</feature>
<dbReference type="PANTHER" id="PTHR30185:SF15">
    <property type="entry name" value="CRYPTIC BETA-GLUCOSIDE BGL OPERON ANTITERMINATOR"/>
    <property type="match status" value="1"/>
</dbReference>
<dbReference type="Pfam" id="PF00874">
    <property type="entry name" value="PRD"/>
    <property type="match status" value="2"/>
</dbReference>
<dbReference type="Proteomes" id="UP000886597">
    <property type="component" value="Unassembled WGS sequence"/>
</dbReference>
<organism evidence="4 5">
    <name type="scientific">Tetragenococcus koreensis</name>
    <dbReference type="NCBI Taxonomy" id="290335"/>
    <lineage>
        <taxon>Bacteria</taxon>
        <taxon>Bacillati</taxon>
        <taxon>Bacillota</taxon>
        <taxon>Bacilli</taxon>
        <taxon>Lactobacillales</taxon>
        <taxon>Enterococcaceae</taxon>
        <taxon>Tetragenococcus</taxon>
    </lineage>
</organism>
<evidence type="ECO:0000313" key="4">
    <source>
        <dbReference type="EMBL" id="GEQ55041.1"/>
    </source>
</evidence>
<proteinExistence type="predicted"/>
<dbReference type="InterPro" id="IPR050661">
    <property type="entry name" value="BglG_antiterminators"/>
</dbReference>
<dbReference type="PROSITE" id="PS51372">
    <property type="entry name" value="PRD_2"/>
    <property type="match status" value="2"/>
</dbReference>
<evidence type="ECO:0000313" key="6">
    <source>
        <dbReference type="Proteomes" id="UP000886607"/>
    </source>
</evidence>
<dbReference type="SMART" id="SM01061">
    <property type="entry name" value="CAT_RBD"/>
    <property type="match status" value="1"/>
</dbReference>
<dbReference type="InterPro" id="IPR004341">
    <property type="entry name" value="CAT_RNA-bd_dom"/>
</dbReference>
<dbReference type="GO" id="GO:0003723">
    <property type="term" value="F:RNA binding"/>
    <property type="evidence" value="ECO:0007669"/>
    <property type="project" value="InterPro"/>
</dbReference>
<evidence type="ECO:0000313" key="5">
    <source>
        <dbReference type="Proteomes" id="UP000886597"/>
    </source>
</evidence>
<dbReference type="PANTHER" id="PTHR30185">
    <property type="entry name" value="CRYPTIC BETA-GLUCOSIDE BGL OPERON ANTITERMINATOR"/>
    <property type="match status" value="1"/>
</dbReference>
<accession>A0AAN4ZQJ9</accession>
<evidence type="ECO:0000259" key="2">
    <source>
        <dbReference type="PROSITE" id="PS51372"/>
    </source>
</evidence>
<sequence>MLIKKKLNNNTIITKNKQNQEIIVVGKGVGYGKNIHDLIDESKVAKIFVPENKGERKKILDMVDQIPIEFINISKQIISYARRKYELVLNESVYITLTDHIYSSIDRFKEGIILKNKFQWEIRNFYPNEFKIGEKGLEIIKKEFGIELGEDEASFIAMHVISSEIGGDMEDFYEQTSFIQQTTNIVKYYFSTDFDEDSLDYYRFVTHLKFFWHRITRDKNKKMQDMENDILEIIKNKRVEAYLCSLKVKQFIEKNYQYELTNEEILYLTIHISRMTQKLPMEE</sequence>
<dbReference type="SUPFAM" id="SSF50151">
    <property type="entry name" value="SacY-like RNA-binding domain"/>
    <property type="match status" value="1"/>
</dbReference>
<dbReference type="RefSeq" id="WP_202584223.1">
    <property type="nucleotide sequence ID" value="NZ_BKBO01000031.1"/>
</dbReference>
<dbReference type="EMBL" id="BKBQ01000032">
    <property type="protein sequence ID" value="GEQ55041.1"/>
    <property type="molecule type" value="Genomic_DNA"/>
</dbReference>
<comment type="caution">
    <text evidence="4">The sequence shown here is derived from an EMBL/GenBank/DDBJ whole genome shotgun (WGS) entry which is preliminary data.</text>
</comment>
<reference evidence="4" key="1">
    <citation type="submission" date="2019-08" db="EMBL/GenBank/DDBJ databases">
        <authorList>
            <person name="Ishikawa M."/>
            <person name="Suzuki T."/>
            <person name="Matsutani M."/>
        </authorList>
    </citation>
    <scope>NUCLEOTIDE SEQUENCE</scope>
    <source>
        <strain evidence="4">7C1</strain>
        <strain evidence="3">8C4</strain>
    </source>
</reference>
<protein>
    <submittedName>
        <fullName evidence="4">Transcriptional antiterminator</fullName>
    </submittedName>
</protein>
<reference evidence="4" key="2">
    <citation type="journal article" date="2020" name="Int. Dairy J.">
        <title>Lactic acid bacterial diversity in Brie cheese focusing on salt concentration and pH of isolation medium and characterisation of halophilic and alkaliphilic lactic acid bacterial isolates.</title>
        <authorList>
            <person name="Unno R."/>
            <person name="Matsutani M."/>
            <person name="Suzuki T."/>
            <person name="Kodama K."/>
            <person name="Matsushita H."/>
            <person name="Yamasato K."/>
            <person name="Koizumi Y."/>
            <person name="Ishikawa M."/>
        </authorList>
    </citation>
    <scope>NUCLEOTIDE SEQUENCE</scope>
    <source>
        <strain evidence="4">7C1</strain>
        <strain evidence="3">8C4</strain>
    </source>
</reference>
<dbReference type="Gene3D" id="2.30.24.10">
    <property type="entry name" value="CAT RNA-binding domain"/>
    <property type="match status" value="1"/>
</dbReference>
<feature type="domain" description="PRD" evidence="2">
    <location>
        <begin position="65"/>
        <end position="170"/>
    </location>
</feature>
<dbReference type="AlphaFoldDB" id="A0AAN4ZQJ9"/>